<keyword evidence="2" id="KW-1185">Reference proteome</keyword>
<reference evidence="1" key="1">
    <citation type="journal article" date="2013" name="Nat. Commun.">
        <title>Whole-genome sequencing of Oryza brachyantha reveals mechanisms underlying Oryza genome evolution.</title>
        <authorList>
            <person name="Chen J."/>
            <person name="Huang Q."/>
            <person name="Gao D."/>
            <person name="Wang J."/>
            <person name="Lang Y."/>
            <person name="Liu T."/>
            <person name="Li B."/>
            <person name="Bai Z."/>
            <person name="Luis Goicoechea J."/>
            <person name="Liang C."/>
            <person name="Chen C."/>
            <person name="Zhang W."/>
            <person name="Sun S."/>
            <person name="Liao Y."/>
            <person name="Zhang X."/>
            <person name="Yang L."/>
            <person name="Song C."/>
            <person name="Wang M."/>
            <person name="Shi J."/>
            <person name="Liu G."/>
            <person name="Liu J."/>
            <person name="Zhou H."/>
            <person name="Zhou W."/>
            <person name="Yu Q."/>
            <person name="An N."/>
            <person name="Chen Y."/>
            <person name="Cai Q."/>
            <person name="Wang B."/>
            <person name="Liu B."/>
            <person name="Min J."/>
            <person name="Huang Y."/>
            <person name="Wu H."/>
            <person name="Li Z."/>
            <person name="Zhang Y."/>
            <person name="Yin Y."/>
            <person name="Song W."/>
            <person name="Jiang J."/>
            <person name="Jackson S.A."/>
            <person name="Wing R.A."/>
            <person name="Wang J."/>
            <person name="Chen M."/>
        </authorList>
    </citation>
    <scope>NUCLEOTIDE SEQUENCE [LARGE SCALE GENOMIC DNA]</scope>
    <source>
        <strain evidence="1">cv. IRGC 101232</strain>
    </source>
</reference>
<evidence type="ECO:0000313" key="1">
    <source>
        <dbReference type="EnsemblPlants" id="OB12G22960.1"/>
    </source>
</evidence>
<protein>
    <submittedName>
        <fullName evidence="1">Uncharacterized protein</fullName>
    </submittedName>
</protein>
<accession>J3NE88</accession>
<dbReference type="AlphaFoldDB" id="J3NE88"/>
<dbReference type="Gramene" id="OB12G22960.1">
    <property type="protein sequence ID" value="OB12G22960.1"/>
    <property type="gene ID" value="OB12G22960"/>
</dbReference>
<proteinExistence type="predicted"/>
<sequence length="172" mass="19076">MGPFSRNSLLSVTHYLLSADQMMGKEQSLTVVHTILIQPSPMDLKDGSLRLPFFSAAPMNSSHYSLDPLSSSRVLVVEVTPVHLSSTVSSPVKAIWFTSPDSRAVGEIIYRERSDDDCQQWRCCWHDRVADSYDPMISNSLSSMQMNSLEVMICLVSEGQCSRANAVPAFKS</sequence>
<dbReference type="Proteomes" id="UP000006038">
    <property type="component" value="Chromosome 12"/>
</dbReference>
<organism evidence="1">
    <name type="scientific">Oryza brachyantha</name>
    <name type="common">malo sina</name>
    <dbReference type="NCBI Taxonomy" id="4533"/>
    <lineage>
        <taxon>Eukaryota</taxon>
        <taxon>Viridiplantae</taxon>
        <taxon>Streptophyta</taxon>
        <taxon>Embryophyta</taxon>
        <taxon>Tracheophyta</taxon>
        <taxon>Spermatophyta</taxon>
        <taxon>Magnoliopsida</taxon>
        <taxon>Liliopsida</taxon>
        <taxon>Poales</taxon>
        <taxon>Poaceae</taxon>
        <taxon>BOP clade</taxon>
        <taxon>Oryzoideae</taxon>
        <taxon>Oryzeae</taxon>
        <taxon>Oryzinae</taxon>
        <taxon>Oryza</taxon>
    </lineage>
</organism>
<dbReference type="HOGENOM" id="CLU_1557657_0_0_1"/>
<reference evidence="1" key="2">
    <citation type="submission" date="2013-04" db="UniProtKB">
        <authorList>
            <consortium name="EnsemblPlants"/>
        </authorList>
    </citation>
    <scope>IDENTIFICATION</scope>
</reference>
<dbReference type="EnsemblPlants" id="OB12G22960.1">
    <property type="protein sequence ID" value="OB12G22960.1"/>
    <property type="gene ID" value="OB12G22960"/>
</dbReference>
<evidence type="ECO:0000313" key="2">
    <source>
        <dbReference type="Proteomes" id="UP000006038"/>
    </source>
</evidence>
<name>J3NE88_ORYBR</name>